<feature type="domain" description="ABM" evidence="1">
    <location>
        <begin position="23"/>
        <end position="85"/>
    </location>
</feature>
<evidence type="ECO:0000259" key="1">
    <source>
        <dbReference type="Pfam" id="PF03992"/>
    </source>
</evidence>
<evidence type="ECO:0000313" key="2">
    <source>
        <dbReference type="EMBL" id="MDT9594231.1"/>
    </source>
</evidence>
<dbReference type="Gene3D" id="3.30.70.100">
    <property type="match status" value="1"/>
</dbReference>
<dbReference type="Pfam" id="PF03992">
    <property type="entry name" value="ABM"/>
    <property type="match status" value="1"/>
</dbReference>
<organism evidence="2 3">
    <name type="scientific">Nocardioides imazamoxiresistens</name>
    <dbReference type="NCBI Taxonomy" id="3231893"/>
    <lineage>
        <taxon>Bacteria</taxon>
        <taxon>Bacillati</taxon>
        <taxon>Actinomycetota</taxon>
        <taxon>Actinomycetes</taxon>
        <taxon>Propionibacteriales</taxon>
        <taxon>Nocardioidaceae</taxon>
        <taxon>Nocardioides</taxon>
    </lineage>
</organism>
<keyword evidence="2" id="KW-0503">Monooxygenase</keyword>
<accession>A0ABU3PZE4</accession>
<dbReference type="RefSeq" id="WP_315733770.1">
    <property type="nucleotide sequence ID" value="NZ_JAVYII010000006.1"/>
</dbReference>
<dbReference type="GO" id="GO:0004497">
    <property type="term" value="F:monooxygenase activity"/>
    <property type="evidence" value="ECO:0007669"/>
    <property type="project" value="UniProtKB-KW"/>
</dbReference>
<proteinExistence type="predicted"/>
<sequence length="133" mass="14707">MAHSYGRSVEGEHSERGSELLGIARFTFREGGVEDFKRLSARCMEIVRTQDEGTLQYDIYLDEAGAGAVVIERYRDSDALIQHLANIGDDLMQEILATATSVEGETLGVPSDELRARMGEGPVRLLLPYLSMD</sequence>
<dbReference type="InterPro" id="IPR007138">
    <property type="entry name" value="ABM_dom"/>
</dbReference>
<comment type="caution">
    <text evidence="2">The sequence shown here is derived from an EMBL/GenBank/DDBJ whole genome shotgun (WGS) entry which is preliminary data.</text>
</comment>
<keyword evidence="2" id="KW-0560">Oxidoreductase</keyword>
<dbReference type="EMBL" id="JAVYII010000006">
    <property type="protein sequence ID" value="MDT9594231.1"/>
    <property type="molecule type" value="Genomic_DNA"/>
</dbReference>
<dbReference type="InterPro" id="IPR011008">
    <property type="entry name" value="Dimeric_a/b-barrel"/>
</dbReference>
<name>A0ABU3PZE4_9ACTN</name>
<protein>
    <submittedName>
        <fullName evidence="2">Antibiotic biosynthesis monooxygenase family protein</fullName>
    </submittedName>
</protein>
<dbReference type="Proteomes" id="UP001268542">
    <property type="component" value="Unassembled WGS sequence"/>
</dbReference>
<gene>
    <name evidence="2" type="ORF">RDV89_14200</name>
</gene>
<reference evidence="2 3" key="1">
    <citation type="submission" date="2023-08" db="EMBL/GenBank/DDBJ databases">
        <title>Nocardioides seae sp. nov., a bacterium isolated from a soil.</title>
        <authorList>
            <person name="Wang X."/>
        </authorList>
    </citation>
    <scope>NUCLEOTIDE SEQUENCE [LARGE SCALE GENOMIC DNA]</scope>
    <source>
        <strain evidence="2 3">YZH12</strain>
    </source>
</reference>
<evidence type="ECO:0000313" key="3">
    <source>
        <dbReference type="Proteomes" id="UP001268542"/>
    </source>
</evidence>
<dbReference type="SUPFAM" id="SSF54909">
    <property type="entry name" value="Dimeric alpha+beta barrel"/>
    <property type="match status" value="1"/>
</dbReference>
<keyword evidence="3" id="KW-1185">Reference proteome</keyword>